<dbReference type="EMBL" id="CP000746">
    <property type="protein sequence ID" value="ABR73816.1"/>
    <property type="molecule type" value="Genomic_DNA"/>
</dbReference>
<dbReference type="Pfam" id="PF06923">
    <property type="entry name" value="GutM"/>
    <property type="match status" value="1"/>
</dbReference>
<dbReference type="OrthoDB" id="4774974at2"/>
<sequence>MQNATNALILLAVIAWLLQIVLGWLQVNRFNRAFGWLSEQGNVGIGRTRGRFKAKVVIALAFDENRRVADSIMMKGWTVFSKPRSVPPLKGLHYDDIRPQVIFPNDKNAQEALSEALRLK</sequence>
<dbReference type="KEGG" id="asu:Asuc_0439"/>
<reference evidence="2" key="1">
    <citation type="journal article" date="2010" name="BMC Genomics">
        <title>A genomic perspective on the potential of Actinobacillus succinogenes for industrial succinate production.</title>
        <authorList>
            <person name="McKinlay J.B."/>
            <person name="Laivenieks M."/>
            <person name="Schindler B.D."/>
            <person name="McKinlay A.A."/>
            <person name="Siddaramappa S."/>
            <person name="Challacombe J.F."/>
            <person name="Lowry S.R."/>
            <person name="Clum A."/>
            <person name="Lapidus A.L."/>
            <person name="Burkhart K.B."/>
            <person name="Harkins V."/>
            <person name="Vieille C."/>
        </authorList>
    </citation>
    <scope>NUCLEOTIDE SEQUENCE [LARGE SCALE GENOMIC DNA]</scope>
    <source>
        <strain evidence="2">ATCC 55618 / DSM 22257 / CCUG 43843 / 130Z</strain>
    </source>
</reference>
<dbReference type="RefSeq" id="WP_012072201.1">
    <property type="nucleotide sequence ID" value="NC_009655.1"/>
</dbReference>
<accession>A6VLG9</accession>
<name>A6VLG9_ACTSZ</name>
<dbReference type="NCBIfam" id="NF007592">
    <property type="entry name" value="PRK10234.1"/>
    <property type="match status" value="1"/>
</dbReference>
<protein>
    <submittedName>
        <fullName evidence="1">Glucitol operon activator</fullName>
    </submittedName>
</protein>
<evidence type="ECO:0000313" key="2">
    <source>
        <dbReference type="Proteomes" id="UP000001114"/>
    </source>
</evidence>
<dbReference type="AlphaFoldDB" id="A6VLG9"/>
<dbReference type="eggNOG" id="COG4578">
    <property type="taxonomic scope" value="Bacteria"/>
</dbReference>
<dbReference type="Proteomes" id="UP000001114">
    <property type="component" value="Chromosome"/>
</dbReference>
<evidence type="ECO:0000313" key="1">
    <source>
        <dbReference type="EMBL" id="ABR73816.1"/>
    </source>
</evidence>
<keyword evidence="2" id="KW-1185">Reference proteome</keyword>
<dbReference type="InterPro" id="IPR009693">
    <property type="entry name" value="Glucitol_operon_activator"/>
</dbReference>
<dbReference type="PIRSF" id="PIRSF011474">
    <property type="entry name" value="Glucitol_operon_activator"/>
    <property type="match status" value="1"/>
</dbReference>
<organism evidence="1 2">
    <name type="scientific">Actinobacillus succinogenes (strain ATCC 55618 / DSM 22257 / CCUG 43843 / 130Z)</name>
    <dbReference type="NCBI Taxonomy" id="339671"/>
    <lineage>
        <taxon>Bacteria</taxon>
        <taxon>Pseudomonadati</taxon>
        <taxon>Pseudomonadota</taxon>
        <taxon>Gammaproteobacteria</taxon>
        <taxon>Pasteurellales</taxon>
        <taxon>Pasteurellaceae</taxon>
        <taxon>Actinobacillus</taxon>
    </lineage>
</organism>
<dbReference type="STRING" id="339671.Asuc_0439"/>
<gene>
    <name evidence="1" type="ordered locus">Asuc_0439</name>
</gene>
<dbReference type="HOGENOM" id="CLU_124480_1_0_6"/>
<proteinExistence type="predicted"/>